<protein>
    <submittedName>
        <fullName evidence="1">H-type lectin domain-containing protein</fullName>
    </submittedName>
</protein>
<proteinExistence type="predicted"/>
<dbReference type="EMBL" id="JACXLC010000001">
    <property type="protein sequence ID" value="MBD2840642.1"/>
    <property type="molecule type" value="Genomic_DNA"/>
</dbReference>
<evidence type="ECO:0000313" key="1">
    <source>
        <dbReference type="EMBL" id="MBD2840642.1"/>
    </source>
</evidence>
<keyword evidence="2" id="KW-1185">Reference proteome</keyword>
<name>A0ABR8KQW7_9SPHN</name>
<dbReference type="InterPro" id="IPR037221">
    <property type="entry name" value="H-type_lectin_dom_sf"/>
</dbReference>
<dbReference type="SUPFAM" id="SSF141086">
    <property type="entry name" value="Agglutinin HPA-like"/>
    <property type="match status" value="1"/>
</dbReference>
<dbReference type="RefSeq" id="WP_190786264.1">
    <property type="nucleotide sequence ID" value="NZ_JACXLC010000001.1"/>
</dbReference>
<evidence type="ECO:0000313" key="2">
    <source>
        <dbReference type="Proteomes" id="UP000635384"/>
    </source>
</evidence>
<comment type="caution">
    <text evidence="1">The sequence shown here is derived from an EMBL/GenBank/DDBJ whole genome shotgun (WGS) entry which is preliminary data.</text>
</comment>
<sequence>MLLLSCQPALAGRIEAGTFTAHDTLGTNRTPDRVTFQQSFDTPPIVIGIPSQAGNNSASIRITNVDTNGFDELILEPDNWDGRHLAMVIHYVAIEPGRHVLPDGTVIEAGFTELSNVQFGSGFTGGGSSWRSVSFSAPLFGTPVILHQLQTANSETRDVANQSSRPHITSIARSPSTLGFDLAIERSQANSGPFPSIERIGWIAFPTGAAGSFPDTGGSRVTWNTSTTGATIRGWDDGCFSNPHGLSAGNPIVIAKKISRNNSDGGWLRYCSITGTSISLRVDEDRDQDTERSVAAGDAEQAAIIAFSQSFHALLEADLDITKGRTSISDGVSGDFAIPGAIVDYLITVSNVGNSPPNQNSVAVTETLPVELNLVVGDYGGAGSGPIAFEQGSPTSTLTCSFTSFASTSDCYEFSVDGVDFGYVPSDSGDGTDPAVRFIRIRPVGFMAPDVGSGSPSFRLRMRTVVD</sequence>
<dbReference type="Gene3D" id="2.60.40.2080">
    <property type="match status" value="1"/>
</dbReference>
<dbReference type="Proteomes" id="UP000635384">
    <property type="component" value="Unassembled WGS sequence"/>
</dbReference>
<reference evidence="1 2" key="1">
    <citation type="submission" date="2020-09" db="EMBL/GenBank/DDBJ databases">
        <authorList>
            <person name="Yoon J.-W."/>
        </authorList>
    </citation>
    <scope>NUCLEOTIDE SEQUENCE [LARGE SCALE GENOMIC DNA]</scope>
    <source>
        <strain evidence="1 2">KMU-140</strain>
    </source>
</reference>
<accession>A0ABR8KQW7</accession>
<gene>
    <name evidence="1" type="ORF">IB285_00060</name>
</gene>
<organism evidence="1 2">
    <name type="scientific">Erythrobacter rubeus</name>
    <dbReference type="NCBI Taxonomy" id="2760803"/>
    <lineage>
        <taxon>Bacteria</taxon>
        <taxon>Pseudomonadati</taxon>
        <taxon>Pseudomonadota</taxon>
        <taxon>Alphaproteobacteria</taxon>
        <taxon>Sphingomonadales</taxon>
        <taxon>Erythrobacteraceae</taxon>
        <taxon>Erythrobacter/Porphyrobacter group</taxon>
        <taxon>Erythrobacter</taxon>
    </lineage>
</organism>